<protein>
    <recommendedName>
        <fullName evidence="4">CU044_5270 family protein</fullName>
    </recommendedName>
</protein>
<accession>A0ABP8TE90</accession>
<keyword evidence="1" id="KW-1133">Transmembrane helix</keyword>
<keyword evidence="3" id="KW-1185">Reference proteome</keyword>
<organism evidence="2 3">
    <name type="scientific">Actinoallomurus liliacearum</name>
    <dbReference type="NCBI Taxonomy" id="1080073"/>
    <lineage>
        <taxon>Bacteria</taxon>
        <taxon>Bacillati</taxon>
        <taxon>Actinomycetota</taxon>
        <taxon>Actinomycetes</taxon>
        <taxon>Streptosporangiales</taxon>
        <taxon>Thermomonosporaceae</taxon>
        <taxon>Actinoallomurus</taxon>
    </lineage>
</organism>
<keyword evidence="1" id="KW-0472">Membrane</keyword>
<gene>
    <name evidence="2" type="ORF">GCM10023195_21330</name>
</gene>
<evidence type="ECO:0008006" key="4">
    <source>
        <dbReference type="Google" id="ProtNLM"/>
    </source>
</evidence>
<dbReference type="InterPro" id="IPR047789">
    <property type="entry name" value="CU044_5270-like"/>
</dbReference>
<evidence type="ECO:0000256" key="1">
    <source>
        <dbReference type="SAM" id="Phobius"/>
    </source>
</evidence>
<dbReference type="Proteomes" id="UP001500212">
    <property type="component" value="Unassembled WGS sequence"/>
</dbReference>
<keyword evidence="1" id="KW-0812">Transmembrane</keyword>
<dbReference type="NCBIfam" id="NF038083">
    <property type="entry name" value="CU044_5270_fam"/>
    <property type="match status" value="1"/>
</dbReference>
<evidence type="ECO:0000313" key="2">
    <source>
        <dbReference type="EMBL" id="GAA4606041.1"/>
    </source>
</evidence>
<name>A0ABP8TE90_9ACTN</name>
<proteinExistence type="predicted"/>
<evidence type="ECO:0000313" key="3">
    <source>
        <dbReference type="Proteomes" id="UP001500212"/>
    </source>
</evidence>
<reference evidence="3" key="1">
    <citation type="journal article" date="2019" name="Int. J. Syst. Evol. Microbiol.">
        <title>The Global Catalogue of Microorganisms (GCM) 10K type strain sequencing project: providing services to taxonomists for standard genome sequencing and annotation.</title>
        <authorList>
            <consortium name="The Broad Institute Genomics Platform"/>
            <consortium name="The Broad Institute Genome Sequencing Center for Infectious Disease"/>
            <person name="Wu L."/>
            <person name="Ma J."/>
        </authorList>
    </citation>
    <scope>NUCLEOTIDE SEQUENCE [LARGE SCALE GENOMIC DNA]</scope>
    <source>
        <strain evidence="3">JCM 17938</strain>
    </source>
</reference>
<sequence>MNPGAKLNRDPDDLFRTLKPVGLETMAAEAHSRRRERDLAEAWDGGDSGRAVSVPTARRRMPRLLVAGLAAGAVAASAALVIVATDGSGTSPGARPTASRTVRPLDARAILLTSAESAAKAPATTGAYWYTRERETSIFTTSDFRKAAQKRIARRLGEKSLRFPPFTAYVSKTQDSWFGRDRRDRTITGIDPRITFPSPADEAAWKKLTPKEKEWFGVDPAGKPHVNNYDFSDLKPNIAQRDKAIEALTRLPTDPAGLQKTMRTWFKHENQLSDQHDGEPMGDSFAQYVFGEAQDLLAGPLTPGAKAALYRLLAEQPGIRYLGTADDPMGRKGAVLALGGNDARPGKGFEIRLIIDPRSGRLLAQESGDRKAPSLTMTYEAMGWVNRLGARP</sequence>
<comment type="caution">
    <text evidence="2">The sequence shown here is derived from an EMBL/GenBank/DDBJ whole genome shotgun (WGS) entry which is preliminary data.</text>
</comment>
<feature type="transmembrane region" description="Helical" evidence="1">
    <location>
        <begin position="64"/>
        <end position="84"/>
    </location>
</feature>
<dbReference type="EMBL" id="BAABHJ010000005">
    <property type="protein sequence ID" value="GAA4606041.1"/>
    <property type="molecule type" value="Genomic_DNA"/>
</dbReference>